<gene>
    <name evidence="13" type="ORF">ACFQ1T_13375</name>
</gene>
<feature type="transmembrane region" description="Helical" evidence="12">
    <location>
        <begin position="350"/>
        <end position="367"/>
    </location>
</feature>
<feature type="transmembrane region" description="Helical" evidence="12">
    <location>
        <begin position="7"/>
        <end position="29"/>
    </location>
</feature>
<keyword evidence="3" id="KW-0378">Hydrolase</keyword>
<keyword evidence="5" id="KW-0325">Glycoprotein</keyword>
<dbReference type="InterPro" id="IPR017853">
    <property type="entry name" value="GH"/>
</dbReference>
<feature type="transmembrane region" description="Helical" evidence="12">
    <location>
        <begin position="471"/>
        <end position="493"/>
    </location>
</feature>
<dbReference type="InterPro" id="IPR050732">
    <property type="entry name" value="Beta-glucan_modifiers"/>
</dbReference>
<feature type="transmembrane region" description="Helical" evidence="12">
    <location>
        <begin position="440"/>
        <end position="459"/>
    </location>
</feature>
<dbReference type="EMBL" id="JBHTJW010000003">
    <property type="protein sequence ID" value="MFD0930773.1"/>
    <property type="molecule type" value="Genomic_DNA"/>
</dbReference>
<evidence type="ECO:0000256" key="6">
    <source>
        <dbReference type="ARBA" id="ARBA00023277"/>
    </source>
</evidence>
<dbReference type="SUPFAM" id="SSF51445">
    <property type="entry name" value="(Trans)glycosidases"/>
    <property type="match status" value="1"/>
</dbReference>
<organism evidence="13 14">
    <name type="scientific">Methylophilus glucosoxydans</name>
    <dbReference type="NCBI Taxonomy" id="752553"/>
    <lineage>
        <taxon>Bacteria</taxon>
        <taxon>Pseudomonadati</taxon>
        <taxon>Pseudomonadota</taxon>
        <taxon>Betaproteobacteria</taxon>
        <taxon>Nitrosomonadales</taxon>
        <taxon>Methylophilaceae</taxon>
        <taxon>Methylophilus</taxon>
    </lineage>
</organism>
<feature type="transmembrane region" description="Helical" evidence="12">
    <location>
        <begin position="416"/>
        <end position="434"/>
    </location>
</feature>
<keyword evidence="6" id="KW-0119">Carbohydrate metabolism</keyword>
<dbReference type="Proteomes" id="UP001597106">
    <property type="component" value="Unassembled WGS sequence"/>
</dbReference>
<protein>
    <recommendedName>
        <fullName evidence="11">Endo-1,3-beta-glucanase btgC</fullName>
    </recommendedName>
    <alternativeName>
        <fullName evidence="10">Laminarinase btgC</fullName>
    </alternativeName>
</protein>
<evidence type="ECO:0000256" key="7">
    <source>
        <dbReference type="ARBA" id="ARBA00023316"/>
    </source>
</evidence>
<feature type="transmembrane region" description="Helical" evidence="12">
    <location>
        <begin position="326"/>
        <end position="343"/>
    </location>
</feature>
<dbReference type="Gene3D" id="3.20.20.80">
    <property type="entry name" value="Glycosidases"/>
    <property type="match status" value="1"/>
</dbReference>
<evidence type="ECO:0000256" key="3">
    <source>
        <dbReference type="ARBA" id="ARBA00022801"/>
    </source>
</evidence>
<evidence type="ECO:0000313" key="13">
    <source>
        <dbReference type="EMBL" id="MFD0930773.1"/>
    </source>
</evidence>
<evidence type="ECO:0000313" key="14">
    <source>
        <dbReference type="Proteomes" id="UP001597106"/>
    </source>
</evidence>
<evidence type="ECO:0000256" key="8">
    <source>
        <dbReference type="ARBA" id="ARBA00023326"/>
    </source>
</evidence>
<comment type="caution">
    <text evidence="13">The sequence shown here is derived from an EMBL/GenBank/DDBJ whole genome shotgun (WGS) entry which is preliminary data.</text>
</comment>
<feature type="transmembrane region" description="Helical" evidence="12">
    <location>
        <begin position="499"/>
        <end position="516"/>
    </location>
</feature>
<evidence type="ECO:0000256" key="12">
    <source>
        <dbReference type="SAM" id="Phobius"/>
    </source>
</evidence>
<evidence type="ECO:0000256" key="10">
    <source>
        <dbReference type="ARBA" id="ARBA00042373"/>
    </source>
</evidence>
<evidence type="ECO:0000256" key="9">
    <source>
        <dbReference type="ARBA" id="ARBA00037649"/>
    </source>
</evidence>
<dbReference type="RefSeq" id="WP_379077617.1">
    <property type="nucleotide sequence ID" value="NZ_JBHTJW010000003.1"/>
</dbReference>
<evidence type="ECO:0000256" key="5">
    <source>
        <dbReference type="ARBA" id="ARBA00023180"/>
    </source>
</evidence>
<comment type="function">
    <text evidence="9">Glucanases play a role in cell expansion during growth, in cell-cell fusion during mating, and in spore release during sporulation. This enzyme may be involved in beta-glucan degradation. Active on laminarin and lichenan.</text>
</comment>
<evidence type="ECO:0000256" key="2">
    <source>
        <dbReference type="ARBA" id="ARBA00022475"/>
    </source>
</evidence>
<dbReference type="PANTHER" id="PTHR16631:SF17">
    <property type="entry name" value="GLUCAN ENDO-1,3-BETA-GLUCOSIDASE BTGC"/>
    <property type="match status" value="1"/>
</dbReference>
<keyword evidence="12" id="KW-1133">Transmembrane helix</keyword>
<keyword evidence="12" id="KW-0812">Transmembrane</keyword>
<keyword evidence="8" id="KW-0624">Polysaccharide degradation</keyword>
<keyword evidence="7" id="KW-0961">Cell wall biogenesis/degradation</keyword>
<keyword evidence="14" id="KW-1185">Reference proteome</keyword>
<proteinExistence type="predicted"/>
<name>A0ABW3GM71_9PROT</name>
<evidence type="ECO:0000256" key="11">
    <source>
        <dbReference type="ARBA" id="ARBA00043078"/>
    </source>
</evidence>
<reference evidence="14" key="1">
    <citation type="journal article" date="2019" name="Int. J. Syst. Evol. Microbiol.">
        <title>The Global Catalogue of Microorganisms (GCM) 10K type strain sequencing project: providing services to taxonomists for standard genome sequencing and annotation.</title>
        <authorList>
            <consortium name="The Broad Institute Genomics Platform"/>
            <consortium name="The Broad Institute Genome Sequencing Center for Infectious Disease"/>
            <person name="Wu L."/>
            <person name="Ma J."/>
        </authorList>
    </citation>
    <scope>NUCLEOTIDE SEQUENCE [LARGE SCALE GENOMIC DNA]</scope>
    <source>
        <strain evidence="14">CCUG 59685</strain>
    </source>
</reference>
<dbReference type="PANTHER" id="PTHR16631">
    <property type="entry name" value="GLUCAN 1,3-BETA-GLUCOSIDASE"/>
    <property type="match status" value="1"/>
</dbReference>
<sequence>MTILQRLLSRISPIVWLTLFLLGSVYYVWRLQQPQVLLEVDADALPLQCISYSPYYKPGMSPLVKDMHVDPLQIEQDLQALSKVTRCVRTYSVGQGMDYVPKAAQKLGMKVILGVWIGWLEDLNQAELKLAVQQANQYPETVRGIVVGNEVLLRGEQSEPKMHGYLQWVKANTKVPVTYADVWEFWLKHPTLEQDVDFVTVHILPYWEDKPVAIDQAVAHTASVMGHLGTVFKKPILIGETGWPSQGRQRFWAKPSAINQAKYMRGFLQAAKQSQWQYNVIEAVDQPWKRELEGTVGGYWGVLDTDLKPKFSLQGAMAERADGLKPYLAALGLGLLLVAYGFYRHRPANQLAVLALSGMLLGLHAYLQLEYVHLAARNSLELSMLAGLAVLGWGLLGLQLRHWLGLNAKACLEQAALRLLAVGFLLTSGALAVNGRYLDFPIILVCLPLVAIMISLLMPRAQTGQTGAVNAGFWLVAALLVMAANCAVAVAIMEPGNTMAWWWTAVCGVALLILPLRSLQVGIPLTANAADSAYHSV</sequence>
<comment type="subcellular location">
    <subcellularLocation>
        <location evidence="1">Cell membrane</location>
    </subcellularLocation>
</comment>
<feature type="transmembrane region" description="Helical" evidence="12">
    <location>
        <begin position="382"/>
        <end position="404"/>
    </location>
</feature>
<evidence type="ECO:0000256" key="4">
    <source>
        <dbReference type="ARBA" id="ARBA00023136"/>
    </source>
</evidence>
<keyword evidence="4 12" id="KW-0472">Membrane</keyword>
<evidence type="ECO:0000256" key="1">
    <source>
        <dbReference type="ARBA" id="ARBA00004236"/>
    </source>
</evidence>
<keyword evidence="2" id="KW-1003">Cell membrane</keyword>
<accession>A0ABW3GM71</accession>